<dbReference type="PANTHER" id="PTHR34595:SF2">
    <property type="entry name" value="BLR2978 PROTEIN"/>
    <property type="match status" value="1"/>
</dbReference>
<dbReference type="RefSeq" id="WP_189482065.1">
    <property type="nucleotide sequence ID" value="NZ_BMYR01000005.1"/>
</dbReference>
<comment type="caution">
    <text evidence="3">The sequence shown here is derived from an EMBL/GenBank/DDBJ whole genome shotgun (WGS) entry which is preliminary data.</text>
</comment>
<dbReference type="EMBL" id="BMYR01000005">
    <property type="protein sequence ID" value="GGW59730.1"/>
    <property type="molecule type" value="Genomic_DNA"/>
</dbReference>
<protein>
    <recommendedName>
        <fullName evidence="5">DUF403 domain-containing protein</fullName>
    </recommendedName>
</protein>
<dbReference type="InterPro" id="IPR051680">
    <property type="entry name" value="ATP-dep_Glu-Cys_Ligase-2"/>
</dbReference>
<proteinExistence type="predicted"/>
<dbReference type="PANTHER" id="PTHR34595">
    <property type="entry name" value="BLR5612 PROTEIN"/>
    <property type="match status" value="1"/>
</dbReference>
<dbReference type="InterPro" id="IPR025841">
    <property type="entry name" value="CP_ATPgrasp_2"/>
</dbReference>
<sequence length="794" mass="89128">MFTANGTPLPLSVTDSPLLTQWFARQAPSLLAHWSTELQHQLRENGASVERWHTPTRQLDIFPWIIDEAQWQWLSSGIKQRHRLLAKILADLYGPQQLLAQGIIPVELLFNCPDFLPECHGLLTTPEQWLPLLATDIAPLADGGFCAFADTCKTPAGLGFALEHRLALKQHIPELSQWLPKQQLAGFFRLLQHTVQGNDNSLTAILTHGTRDAAYFEHAYLANYLDVALVQGADLMYSEQRIWLKTLSGLKPVGALLRYLDDQHTDPLELEHAAAGIAGLLQSIRQQQIMCANPPGAALLDSGILLPFMEAAAEFLLDAPLILPSVPAFWAQQSAVLPQVLAAPDTFFMHDLKSGQQGRAQCALLEQSPADYIVRKQLPLLHRPCYNLYTGSVMLTGTLRTFSLYPRNGEPVLLPGAFSRLGEADHIQLPLIAQLNHTELSKDVWVLGKDAMPAESLLQSHYAALTLSREAGLLPSRVANHLFWLGRYNERLNLLTRALRVALPLLSHTLPEQYETPLHCFIDFCLTANGGEPVSQQQSVSAALIQLFSPSHPLSVIALLKNLVYNAQSVREYFSDDAWYLLDKLQATVYQWPAEPDLQQPMAIIRLLDDVVMLQTAFYGMNNETMSRTQALRFMDIGQHLERAWQTSSLLERVFVHTQPDASLMEALLRMADTLMTYRRRYRTALNPVAIIDLLLLDTTTPRSVGYQIARLRRQTAELPDLTTADRQRLPALTEKLANLITELNAQQLITYQQPSAELGAHLQHIQHLLRQLSDELSLCYFTHAHLSRPWSTS</sequence>
<evidence type="ECO:0000313" key="3">
    <source>
        <dbReference type="EMBL" id="GGW59730.1"/>
    </source>
</evidence>
<evidence type="ECO:0000259" key="1">
    <source>
        <dbReference type="Pfam" id="PF04168"/>
    </source>
</evidence>
<accession>A0ABQ2WMW6</accession>
<dbReference type="Gene3D" id="3.40.50.11290">
    <property type="match status" value="1"/>
</dbReference>
<evidence type="ECO:0000313" key="4">
    <source>
        <dbReference type="Proteomes" id="UP000634667"/>
    </source>
</evidence>
<evidence type="ECO:0008006" key="5">
    <source>
        <dbReference type="Google" id="ProtNLM"/>
    </source>
</evidence>
<reference evidence="4" key="1">
    <citation type="journal article" date="2019" name="Int. J. Syst. Evol. Microbiol.">
        <title>The Global Catalogue of Microorganisms (GCM) 10K type strain sequencing project: providing services to taxonomists for standard genome sequencing and annotation.</title>
        <authorList>
            <consortium name="The Broad Institute Genomics Platform"/>
            <consortium name="The Broad Institute Genome Sequencing Center for Infectious Disease"/>
            <person name="Wu L."/>
            <person name="Ma J."/>
        </authorList>
    </citation>
    <scope>NUCLEOTIDE SEQUENCE [LARGE SCALE GENOMIC DNA]</scope>
    <source>
        <strain evidence="4">KCTC 23723</strain>
    </source>
</reference>
<dbReference type="Pfam" id="PF04168">
    <property type="entry name" value="Alpha-E"/>
    <property type="match status" value="1"/>
</dbReference>
<keyword evidence="4" id="KW-1185">Reference proteome</keyword>
<feature type="domain" description="Circularly permuted ATP-grasp type 2" evidence="2">
    <location>
        <begin position="63"/>
        <end position="421"/>
    </location>
</feature>
<dbReference type="SUPFAM" id="SSF56059">
    <property type="entry name" value="Glutathione synthetase ATP-binding domain-like"/>
    <property type="match status" value="1"/>
</dbReference>
<dbReference type="Pfam" id="PF14403">
    <property type="entry name" value="CP_ATPgrasp_2"/>
    <property type="match status" value="1"/>
</dbReference>
<dbReference type="Proteomes" id="UP000634667">
    <property type="component" value="Unassembled WGS sequence"/>
</dbReference>
<organism evidence="3 4">
    <name type="scientific">Alishewanella tabrizica</name>
    <dbReference type="NCBI Taxonomy" id="671278"/>
    <lineage>
        <taxon>Bacteria</taxon>
        <taxon>Pseudomonadati</taxon>
        <taxon>Pseudomonadota</taxon>
        <taxon>Gammaproteobacteria</taxon>
        <taxon>Alteromonadales</taxon>
        <taxon>Alteromonadaceae</taxon>
        <taxon>Alishewanella</taxon>
    </lineage>
</organism>
<dbReference type="InterPro" id="IPR007296">
    <property type="entry name" value="DUF403"/>
</dbReference>
<feature type="domain" description="DUF403" evidence="1">
    <location>
        <begin position="474"/>
        <end position="782"/>
    </location>
</feature>
<gene>
    <name evidence="3" type="ORF">GCM10008111_14820</name>
</gene>
<evidence type="ECO:0000259" key="2">
    <source>
        <dbReference type="Pfam" id="PF14403"/>
    </source>
</evidence>
<name>A0ABQ2WMW6_9ALTE</name>